<organism evidence="1 2">
    <name type="scientific">Shewanella benthica</name>
    <dbReference type="NCBI Taxonomy" id="43661"/>
    <lineage>
        <taxon>Bacteria</taxon>
        <taxon>Pseudomonadati</taxon>
        <taxon>Pseudomonadota</taxon>
        <taxon>Gammaproteobacteria</taxon>
        <taxon>Alteromonadales</taxon>
        <taxon>Shewanellaceae</taxon>
        <taxon>Shewanella</taxon>
    </lineage>
</organism>
<proteinExistence type="predicted"/>
<evidence type="ECO:0000313" key="1">
    <source>
        <dbReference type="EMBL" id="SQH77739.1"/>
    </source>
</evidence>
<dbReference type="Proteomes" id="UP000250123">
    <property type="component" value="Chromosome SHEWBE"/>
</dbReference>
<dbReference type="KEGG" id="sbk:SHEWBE_3776"/>
<gene>
    <name evidence="1" type="ORF">SHEWBE_3776</name>
</gene>
<dbReference type="AlphaFoldDB" id="A0A330M4V6"/>
<evidence type="ECO:0000313" key="2">
    <source>
        <dbReference type="Proteomes" id="UP000250123"/>
    </source>
</evidence>
<sequence length="69" mass="7253">MGVLGLDVPILLLDDSQIESSVHVNGKSGFDLGNKTGLSYTVSLYLGMKIVLSIKSLDSIGLMTVIGDI</sequence>
<dbReference type="EMBL" id="LS483452">
    <property type="protein sequence ID" value="SQH77739.1"/>
    <property type="molecule type" value="Genomic_DNA"/>
</dbReference>
<name>A0A330M4V6_9GAMM</name>
<protein>
    <submittedName>
        <fullName evidence="1">Uncharacterized protein</fullName>
    </submittedName>
</protein>
<accession>A0A330M4V6</accession>
<reference evidence="2" key="1">
    <citation type="submission" date="2018-06" db="EMBL/GenBank/DDBJ databases">
        <authorList>
            <person name="Cea G.-C."/>
            <person name="William W."/>
        </authorList>
    </citation>
    <scope>NUCLEOTIDE SEQUENCE [LARGE SCALE GENOMIC DNA]</scope>
    <source>
        <strain evidence="2">DB21MT-2</strain>
    </source>
</reference>